<sequence length="374" mass="42037">MKKVYLDNASTTAMRPEVIQEMTKIMLEDYGNPSSTHSFGRNGKTILELSRKSIAKHLNCTAQEIIFTSGGTEADNWILRSAVEDLKVERIITSKIEHHAVLHTVWVLQEEYNIQVDYVNVNADGSLDLTHLSNLLSEEKKTLVSLMHVNNETGAILDLDRVSLICKQYSALFHSDTVQSIGKTEIDLQKTPIDFILASAHKFHGPKGIGFAFIRKNSGLQPLLFGGEQEKGLRAGTEAVHQIAGMAKALSISYEKLEEERIYILGIKNYLIEQLEIHFPNFRINGKKEDFYNIINIILPFSSDKTSMLLFSLDMKGIAISRGSACQSGSIKPSHVLNEMLSETDLKLPNLRISFSHYNTKEDIDWLIESLKTV</sequence>
<dbReference type="Gene3D" id="3.40.640.10">
    <property type="entry name" value="Type I PLP-dependent aspartate aminotransferase-like (Major domain)"/>
    <property type="match status" value="1"/>
</dbReference>
<dbReference type="EC" id="2.8.1.7" evidence="3"/>
<accession>A0ABV8ZDZ4</accession>
<dbReference type="RefSeq" id="WP_379797743.1">
    <property type="nucleotide sequence ID" value="NZ_JBHSFY010000006.1"/>
</dbReference>
<keyword evidence="5" id="KW-0479">Metal-binding</keyword>
<keyword evidence="13" id="KW-1185">Reference proteome</keyword>
<evidence type="ECO:0000256" key="7">
    <source>
        <dbReference type="ARBA" id="ARBA00023004"/>
    </source>
</evidence>
<gene>
    <name evidence="12" type="ORF">ACFO3N_11155</name>
</gene>
<proteinExistence type="inferred from homology"/>
<name>A0ABV8ZDZ4_9FLAO</name>
<dbReference type="InterPro" id="IPR016454">
    <property type="entry name" value="Cysteine_dSase"/>
</dbReference>
<comment type="catalytic activity">
    <reaction evidence="9">
        <text>(sulfur carrier)-H + L-cysteine = (sulfur carrier)-SH + L-alanine</text>
        <dbReference type="Rhea" id="RHEA:43892"/>
        <dbReference type="Rhea" id="RHEA-COMP:14737"/>
        <dbReference type="Rhea" id="RHEA-COMP:14739"/>
        <dbReference type="ChEBI" id="CHEBI:29917"/>
        <dbReference type="ChEBI" id="CHEBI:35235"/>
        <dbReference type="ChEBI" id="CHEBI:57972"/>
        <dbReference type="ChEBI" id="CHEBI:64428"/>
        <dbReference type="EC" id="2.8.1.7"/>
    </reaction>
</comment>
<evidence type="ECO:0000256" key="6">
    <source>
        <dbReference type="ARBA" id="ARBA00022898"/>
    </source>
</evidence>
<evidence type="ECO:0000256" key="5">
    <source>
        <dbReference type="ARBA" id="ARBA00022723"/>
    </source>
</evidence>
<organism evidence="12 13">
    <name type="scientific">Flavobacterium chungangensis</name>
    <dbReference type="NCBI Taxonomy" id="2708132"/>
    <lineage>
        <taxon>Bacteria</taxon>
        <taxon>Pseudomonadati</taxon>
        <taxon>Bacteroidota</taxon>
        <taxon>Flavobacteriia</taxon>
        <taxon>Flavobacteriales</taxon>
        <taxon>Flavobacteriaceae</taxon>
        <taxon>Flavobacterium</taxon>
    </lineage>
</organism>
<dbReference type="InterPro" id="IPR015421">
    <property type="entry name" value="PyrdxlP-dep_Trfase_major"/>
</dbReference>
<dbReference type="SUPFAM" id="SSF53383">
    <property type="entry name" value="PLP-dependent transferases"/>
    <property type="match status" value="1"/>
</dbReference>
<evidence type="ECO:0000256" key="10">
    <source>
        <dbReference type="RuleBase" id="RU004504"/>
    </source>
</evidence>
<comment type="similarity">
    <text evidence="2">Belongs to the class-V pyridoxal-phosphate-dependent aminotransferase family. NifS/IscS subfamily.</text>
</comment>
<evidence type="ECO:0000256" key="3">
    <source>
        <dbReference type="ARBA" id="ARBA00012239"/>
    </source>
</evidence>
<comment type="caution">
    <text evidence="12">The sequence shown here is derived from an EMBL/GenBank/DDBJ whole genome shotgun (WGS) entry which is preliminary data.</text>
</comment>
<evidence type="ECO:0000313" key="12">
    <source>
        <dbReference type="EMBL" id="MFC4477621.1"/>
    </source>
</evidence>
<keyword evidence="4" id="KW-0808">Transferase</keyword>
<dbReference type="InterPro" id="IPR015422">
    <property type="entry name" value="PyrdxlP-dep_Trfase_small"/>
</dbReference>
<evidence type="ECO:0000259" key="11">
    <source>
        <dbReference type="Pfam" id="PF00266"/>
    </source>
</evidence>
<evidence type="ECO:0000256" key="4">
    <source>
        <dbReference type="ARBA" id="ARBA00022679"/>
    </source>
</evidence>
<evidence type="ECO:0000256" key="1">
    <source>
        <dbReference type="ARBA" id="ARBA00001933"/>
    </source>
</evidence>
<evidence type="ECO:0000313" key="13">
    <source>
        <dbReference type="Proteomes" id="UP001596003"/>
    </source>
</evidence>
<dbReference type="Gene3D" id="3.90.1150.10">
    <property type="entry name" value="Aspartate Aminotransferase, domain 1"/>
    <property type="match status" value="1"/>
</dbReference>
<dbReference type="EMBL" id="JBHSFY010000006">
    <property type="protein sequence ID" value="MFC4477621.1"/>
    <property type="molecule type" value="Genomic_DNA"/>
</dbReference>
<reference evidence="13" key="1">
    <citation type="journal article" date="2019" name="Int. J. Syst. Evol. Microbiol.">
        <title>The Global Catalogue of Microorganisms (GCM) 10K type strain sequencing project: providing services to taxonomists for standard genome sequencing and annotation.</title>
        <authorList>
            <consortium name="The Broad Institute Genomics Platform"/>
            <consortium name="The Broad Institute Genome Sequencing Center for Infectious Disease"/>
            <person name="Wu L."/>
            <person name="Ma J."/>
        </authorList>
    </citation>
    <scope>NUCLEOTIDE SEQUENCE [LARGE SCALE GENOMIC DNA]</scope>
    <source>
        <strain evidence="13">NBRC 103627</strain>
    </source>
</reference>
<dbReference type="InterPro" id="IPR015424">
    <property type="entry name" value="PyrdxlP-dep_Trfase"/>
</dbReference>
<dbReference type="PIRSF" id="PIRSF005572">
    <property type="entry name" value="NifS"/>
    <property type="match status" value="1"/>
</dbReference>
<dbReference type="PROSITE" id="PS00595">
    <property type="entry name" value="AA_TRANSFER_CLASS_5"/>
    <property type="match status" value="1"/>
</dbReference>
<dbReference type="InterPro" id="IPR000192">
    <property type="entry name" value="Aminotrans_V_dom"/>
</dbReference>
<keyword evidence="6" id="KW-0663">Pyridoxal phosphate</keyword>
<evidence type="ECO:0000256" key="2">
    <source>
        <dbReference type="ARBA" id="ARBA00006490"/>
    </source>
</evidence>
<keyword evidence="7" id="KW-0408">Iron</keyword>
<dbReference type="Pfam" id="PF00266">
    <property type="entry name" value="Aminotran_5"/>
    <property type="match status" value="1"/>
</dbReference>
<comment type="cofactor">
    <cofactor evidence="1 10">
        <name>pyridoxal 5'-phosphate</name>
        <dbReference type="ChEBI" id="CHEBI:597326"/>
    </cofactor>
</comment>
<keyword evidence="8" id="KW-0411">Iron-sulfur</keyword>
<dbReference type="InterPro" id="IPR020578">
    <property type="entry name" value="Aminotrans_V_PyrdxlP_BS"/>
</dbReference>
<dbReference type="PANTHER" id="PTHR11601:SF34">
    <property type="entry name" value="CYSTEINE DESULFURASE"/>
    <property type="match status" value="1"/>
</dbReference>
<evidence type="ECO:0000256" key="8">
    <source>
        <dbReference type="ARBA" id="ARBA00023014"/>
    </source>
</evidence>
<protein>
    <recommendedName>
        <fullName evidence="3">cysteine desulfurase</fullName>
        <ecNumber evidence="3">2.8.1.7</ecNumber>
    </recommendedName>
</protein>
<dbReference type="Proteomes" id="UP001596003">
    <property type="component" value="Unassembled WGS sequence"/>
</dbReference>
<dbReference type="PANTHER" id="PTHR11601">
    <property type="entry name" value="CYSTEINE DESULFURYLASE FAMILY MEMBER"/>
    <property type="match status" value="1"/>
</dbReference>
<feature type="domain" description="Aminotransferase class V" evidence="11">
    <location>
        <begin position="4"/>
        <end position="367"/>
    </location>
</feature>
<evidence type="ECO:0000256" key="9">
    <source>
        <dbReference type="ARBA" id="ARBA00050776"/>
    </source>
</evidence>
<dbReference type="Gene3D" id="1.10.260.50">
    <property type="match status" value="1"/>
</dbReference>